<sequence length="136" mass="14328">MSAGLGNPVFDELIEAAAPQVLAGAHRRDLPPEEGGRWPVSIVVRPAEPVRDVLEGLMRTALGFVGPGHFLTGRADSAHLTVRALEPYRDLSSREDPVTADWTAALERGCRRDEAARSGSSGCAGQAACERVAGVA</sequence>
<reference evidence="1 2" key="1">
    <citation type="submission" date="2013-08" db="EMBL/GenBank/DDBJ databases">
        <title>Intrasporangium oryzae NRRL B-24470.</title>
        <authorList>
            <person name="Liu H."/>
            <person name="Wang G."/>
        </authorList>
    </citation>
    <scope>NUCLEOTIDE SEQUENCE [LARGE SCALE GENOMIC DNA]</scope>
    <source>
        <strain evidence="1 2">NRRL B-24470</strain>
    </source>
</reference>
<comment type="caution">
    <text evidence="1">The sequence shown here is derived from an EMBL/GenBank/DDBJ whole genome shotgun (WGS) entry which is preliminary data.</text>
</comment>
<dbReference type="RefSeq" id="WP_034804970.1">
    <property type="nucleotide sequence ID" value="NZ_AWSA01000018.1"/>
</dbReference>
<dbReference type="EMBL" id="AWSA01000018">
    <property type="protein sequence ID" value="EWT01745.1"/>
    <property type="molecule type" value="Genomic_DNA"/>
</dbReference>
<evidence type="ECO:0000313" key="1">
    <source>
        <dbReference type="EMBL" id="EWT01745.1"/>
    </source>
</evidence>
<protein>
    <submittedName>
        <fullName evidence="1">Uncharacterized protein</fullName>
    </submittedName>
</protein>
<name>W9G6U1_9MICO</name>
<dbReference type="AlphaFoldDB" id="W9G6U1"/>
<proteinExistence type="predicted"/>
<keyword evidence="2" id="KW-1185">Reference proteome</keyword>
<dbReference type="Proteomes" id="UP000019489">
    <property type="component" value="Unassembled WGS sequence"/>
</dbReference>
<evidence type="ECO:0000313" key="2">
    <source>
        <dbReference type="Proteomes" id="UP000019489"/>
    </source>
</evidence>
<organism evidence="1 2">
    <name type="scientific">Intrasporangium oryzae NRRL B-24470</name>
    <dbReference type="NCBI Taxonomy" id="1386089"/>
    <lineage>
        <taxon>Bacteria</taxon>
        <taxon>Bacillati</taxon>
        <taxon>Actinomycetota</taxon>
        <taxon>Actinomycetes</taxon>
        <taxon>Micrococcales</taxon>
        <taxon>Intrasporangiaceae</taxon>
        <taxon>Intrasporangium</taxon>
    </lineage>
</organism>
<dbReference type="OrthoDB" id="4311410at2"/>
<gene>
    <name evidence="1" type="ORF">N865_07465</name>
</gene>
<accession>W9G6U1</accession>